<feature type="transmembrane region" description="Helical" evidence="8">
    <location>
        <begin position="74"/>
        <end position="94"/>
    </location>
</feature>
<dbReference type="InterPro" id="IPR027417">
    <property type="entry name" value="P-loop_NTPase"/>
</dbReference>
<evidence type="ECO:0000256" key="3">
    <source>
        <dbReference type="ARBA" id="ARBA00022692"/>
    </source>
</evidence>
<dbReference type="Pfam" id="PF06472">
    <property type="entry name" value="ABC_membrane_2"/>
    <property type="match status" value="1"/>
</dbReference>
<organism evidence="11 12">
    <name type="scientific">Hafnia alvei FB1</name>
    <dbReference type="NCBI Taxonomy" id="1453496"/>
    <lineage>
        <taxon>Bacteria</taxon>
        <taxon>Pseudomonadati</taxon>
        <taxon>Pseudomonadota</taxon>
        <taxon>Gammaproteobacteria</taxon>
        <taxon>Enterobacterales</taxon>
        <taxon>Hafniaceae</taxon>
        <taxon>Hafnia</taxon>
    </lineage>
</organism>
<keyword evidence="5 11" id="KW-0067">ATP-binding</keyword>
<evidence type="ECO:0000259" key="9">
    <source>
        <dbReference type="PROSITE" id="PS50893"/>
    </source>
</evidence>
<evidence type="ECO:0000313" key="11">
    <source>
        <dbReference type="EMBL" id="AIU72684.1"/>
    </source>
</evidence>
<dbReference type="PROSITE" id="PS50893">
    <property type="entry name" value="ABC_TRANSPORTER_2"/>
    <property type="match status" value="1"/>
</dbReference>
<evidence type="ECO:0000256" key="6">
    <source>
        <dbReference type="ARBA" id="ARBA00022989"/>
    </source>
</evidence>
<dbReference type="GO" id="GO:0016887">
    <property type="term" value="F:ATP hydrolysis activity"/>
    <property type="evidence" value="ECO:0007669"/>
    <property type="project" value="InterPro"/>
</dbReference>
<keyword evidence="12" id="KW-1185">Reference proteome</keyword>
<feature type="transmembrane region" description="Helical" evidence="8">
    <location>
        <begin position="148"/>
        <end position="169"/>
    </location>
</feature>
<sequence>MQQPLHRTTHWSEVWQLIKPYWVSEEKVSAWTRLIAIIALTLAGVYINVLFNEWNRVFYDALQNRNYDVFKAQLIRFSYLAVIFIVIAIYRIYLTQGLQMLWRRWMTEKYMSKWLSHQAYYHTEIQQTIDNPDQRISQDLNALTNGTLSLSLGLLSSLVTLFSFVAILWTVSGSISFMLNDHQFVIPGYMVWFALLYAGMGSILIWWIGRPLVGLSFDQERFEANFRFGLIRIRDNADPIALYHGEQQEKNQLSGQFENIRGNWWSIMRLTKRLNVASTFYDQFANIFPILVASPRYFSNAIQLGTLMQVASAFGQVQGALSWFIGAFTDLASWKACVNRLAGFNAAITAIEQHPNNLSHTTCADRDDSLVTRDLTLSLHQGRELFSHANLHARRGDKILITGPSGCGKSTLLRAIAGVWPYGHGEISQPPADQRSVLFLPQRSYLPIGTLRDALCYPQSSAGYSDEELQQVLKACRLHHLHQALDIRANWTHQLSPGEQQRLSFARALVIKPDVLYLDEATSALDEETEQRVYQLINQMLPDTTLISVAHRSSVAPFHNIRWKFVKQADADQEEIYYSAPSVIEISSLNH</sequence>
<dbReference type="PANTHER" id="PTHR11384">
    <property type="entry name" value="ATP-BINDING CASSETTE, SUB-FAMILY D MEMBER"/>
    <property type="match status" value="1"/>
</dbReference>
<dbReference type="PANTHER" id="PTHR11384:SF59">
    <property type="entry name" value="LYSOSOMAL COBALAMIN TRANSPORTER ABCD4"/>
    <property type="match status" value="1"/>
</dbReference>
<dbReference type="SUPFAM" id="SSF90123">
    <property type="entry name" value="ABC transporter transmembrane region"/>
    <property type="match status" value="1"/>
</dbReference>
<keyword evidence="4" id="KW-0547">Nucleotide-binding</keyword>
<dbReference type="InterPro" id="IPR003593">
    <property type="entry name" value="AAA+_ATPase"/>
</dbReference>
<dbReference type="HOGENOM" id="CLU_007587_6_1_6"/>
<evidence type="ECO:0000256" key="2">
    <source>
        <dbReference type="ARBA" id="ARBA00022448"/>
    </source>
</evidence>
<feature type="domain" description="ABC transmembrane type-1" evidence="10">
    <location>
        <begin position="35"/>
        <end position="333"/>
    </location>
</feature>
<gene>
    <name evidence="11" type="ORF">AT03_10005</name>
</gene>
<comment type="subcellular location">
    <subcellularLocation>
        <location evidence="1">Cell membrane</location>
        <topology evidence="1">Multi-pass membrane protein</topology>
    </subcellularLocation>
</comment>
<dbReference type="InterPro" id="IPR050835">
    <property type="entry name" value="ABC_transporter_sub-D"/>
</dbReference>
<evidence type="ECO:0000256" key="8">
    <source>
        <dbReference type="SAM" id="Phobius"/>
    </source>
</evidence>
<dbReference type="GO" id="GO:0005886">
    <property type="term" value="C:plasma membrane"/>
    <property type="evidence" value="ECO:0007669"/>
    <property type="project" value="UniProtKB-SubCell"/>
</dbReference>
<dbReference type="eggNOG" id="COG4178">
    <property type="taxonomic scope" value="Bacteria"/>
</dbReference>
<accession>A0A097R1S9</accession>
<feature type="domain" description="ABC transporter" evidence="9">
    <location>
        <begin position="370"/>
        <end position="589"/>
    </location>
</feature>
<evidence type="ECO:0000256" key="1">
    <source>
        <dbReference type="ARBA" id="ARBA00004651"/>
    </source>
</evidence>
<dbReference type="InterPro" id="IPR003439">
    <property type="entry name" value="ABC_transporter-like_ATP-bd"/>
</dbReference>
<dbReference type="InterPro" id="IPR017871">
    <property type="entry name" value="ABC_transporter-like_CS"/>
</dbReference>
<dbReference type="PATRIC" id="fig|1453496.5.peg.2010"/>
<evidence type="ECO:0000313" key="12">
    <source>
        <dbReference type="Proteomes" id="UP000029986"/>
    </source>
</evidence>
<feature type="transmembrane region" description="Helical" evidence="8">
    <location>
        <begin position="189"/>
        <end position="209"/>
    </location>
</feature>
<keyword evidence="6 8" id="KW-1133">Transmembrane helix</keyword>
<dbReference type="PROSITE" id="PS00211">
    <property type="entry name" value="ABC_TRANSPORTER_1"/>
    <property type="match status" value="1"/>
</dbReference>
<evidence type="ECO:0000259" key="10">
    <source>
        <dbReference type="PROSITE" id="PS50929"/>
    </source>
</evidence>
<keyword evidence="7 8" id="KW-0472">Membrane</keyword>
<evidence type="ECO:0000256" key="4">
    <source>
        <dbReference type="ARBA" id="ARBA00022741"/>
    </source>
</evidence>
<dbReference type="InterPro" id="IPR036640">
    <property type="entry name" value="ABC1_TM_sf"/>
</dbReference>
<dbReference type="Proteomes" id="UP000029986">
    <property type="component" value="Chromosome"/>
</dbReference>
<dbReference type="Gene3D" id="3.40.50.300">
    <property type="entry name" value="P-loop containing nucleotide triphosphate hydrolases"/>
    <property type="match status" value="1"/>
</dbReference>
<name>A0A097R1S9_HAFAL</name>
<dbReference type="CDD" id="cd03223">
    <property type="entry name" value="ABCD_peroxisomal_ALDP"/>
    <property type="match status" value="1"/>
</dbReference>
<feature type="transmembrane region" description="Helical" evidence="8">
    <location>
        <begin position="34"/>
        <end position="54"/>
    </location>
</feature>
<protein>
    <submittedName>
        <fullName evidence="11">ABC transporter ATP-binding protein</fullName>
    </submittedName>
</protein>
<dbReference type="InterPro" id="IPR011527">
    <property type="entry name" value="ABC1_TM_dom"/>
</dbReference>
<dbReference type="GO" id="GO:0140359">
    <property type="term" value="F:ABC-type transporter activity"/>
    <property type="evidence" value="ECO:0007669"/>
    <property type="project" value="InterPro"/>
</dbReference>
<dbReference type="KEGG" id="hav:AT03_10005"/>
<dbReference type="OrthoDB" id="9810134at2"/>
<dbReference type="SMART" id="SM00382">
    <property type="entry name" value="AAA"/>
    <property type="match status" value="1"/>
</dbReference>
<keyword evidence="2" id="KW-0813">Transport</keyword>
<dbReference type="Pfam" id="PF00005">
    <property type="entry name" value="ABC_tran"/>
    <property type="match status" value="1"/>
</dbReference>
<dbReference type="Gene3D" id="1.20.1560.10">
    <property type="entry name" value="ABC transporter type 1, transmembrane domain"/>
    <property type="match status" value="1"/>
</dbReference>
<reference evidence="11 12" key="1">
    <citation type="journal article" date="2014" name="Gut Pathog.">
        <title>Gene clusters of Hafnia alvei strain FB1 important in survival and pathogenesis: a draft genome perspective.</title>
        <authorList>
            <person name="Tan J.Y."/>
            <person name="Yin W.F."/>
            <person name="Chan K.G."/>
        </authorList>
    </citation>
    <scope>NUCLEOTIDE SEQUENCE [LARGE SCALE GENOMIC DNA]</scope>
    <source>
        <strain evidence="11 12">FB1</strain>
    </source>
</reference>
<keyword evidence="3 8" id="KW-0812">Transmembrane</keyword>
<evidence type="ECO:0000256" key="5">
    <source>
        <dbReference type="ARBA" id="ARBA00022840"/>
    </source>
</evidence>
<dbReference type="PROSITE" id="PS50929">
    <property type="entry name" value="ABC_TM1F"/>
    <property type="match status" value="1"/>
</dbReference>
<dbReference type="SUPFAM" id="SSF52540">
    <property type="entry name" value="P-loop containing nucleoside triphosphate hydrolases"/>
    <property type="match status" value="1"/>
</dbReference>
<proteinExistence type="predicted"/>
<dbReference type="EMBL" id="CP009706">
    <property type="protein sequence ID" value="AIU72684.1"/>
    <property type="molecule type" value="Genomic_DNA"/>
</dbReference>
<dbReference type="AlphaFoldDB" id="A0A097R1S9"/>
<evidence type="ECO:0000256" key="7">
    <source>
        <dbReference type="ARBA" id="ARBA00023136"/>
    </source>
</evidence>
<dbReference type="RefSeq" id="WP_025802018.1">
    <property type="nucleotide sequence ID" value="NZ_CP009706.1"/>
</dbReference>
<dbReference type="GO" id="GO:0005524">
    <property type="term" value="F:ATP binding"/>
    <property type="evidence" value="ECO:0007669"/>
    <property type="project" value="UniProtKB-KW"/>
</dbReference>